<dbReference type="SUPFAM" id="SSF50494">
    <property type="entry name" value="Trypsin-like serine proteases"/>
    <property type="match status" value="1"/>
</dbReference>
<evidence type="ECO:0000256" key="1">
    <source>
        <dbReference type="ARBA" id="ARBA00004613"/>
    </source>
</evidence>
<evidence type="ECO:0000256" key="7">
    <source>
        <dbReference type="SAM" id="Phobius"/>
    </source>
</evidence>
<dbReference type="SMART" id="SM00020">
    <property type="entry name" value="Tryp_SPc"/>
    <property type="match status" value="1"/>
</dbReference>
<dbReference type="Proteomes" id="UP000494106">
    <property type="component" value="Unassembled WGS sequence"/>
</dbReference>
<evidence type="ECO:0000313" key="11">
    <source>
        <dbReference type="Proteomes" id="UP000494106"/>
    </source>
</evidence>
<evidence type="ECO:0000256" key="8">
    <source>
        <dbReference type="SAM" id="SignalP"/>
    </source>
</evidence>
<dbReference type="CDD" id="cd00190">
    <property type="entry name" value="Tryp_SPc"/>
    <property type="match status" value="1"/>
</dbReference>
<feature type="transmembrane region" description="Helical" evidence="7">
    <location>
        <begin position="368"/>
        <end position="387"/>
    </location>
</feature>
<feature type="signal peptide" evidence="8">
    <location>
        <begin position="1"/>
        <end position="15"/>
    </location>
</feature>
<organism evidence="10 11">
    <name type="scientific">Arctia plantaginis</name>
    <name type="common">Wood tiger moth</name>
    <name type="synonym">Phalaena plantaginis</name>
    <dbReference type="NCBI Taxonomy" id="874455"/>
    <lineage>
        <taxon>Eukaryota</taxon>
        <taxon>Metazoa</taxon>
        <taxon>Ecdysozoa</taxon>
        <taxon>Arthropoda</taxon>
        <taxon>Hexapoda</taxon>
        <taxon>Insecta</taxon>
        <taxon>Pterygota</taxon>
        <taxon>Neoptera</taxon>
        <taxon>Endopterygota</taxon>
        <taxon>Lepidoptera</taxon>
        <taxon>Glossata</taxon>
        <taxon>Ditrysia</taxon>
        <taxon>Noctuoidea</taxon>
        <taxon>Erebidae</taxon>
        <taxon>Arctiinae</taxon>
        <taxon>Arctia</taxon>
    </lineage>
</organism>
<dbReference type="Pfam" id="PF00089">
    <property type="entry name" value="Trypsin"/>
    <property type="match status" value="1"/>
</dbReference>
<comment type="subcellular location">
    <subcellularLocation>
        <location evidence="1">Secreted</location>
    </subcellularLocation>
</comment>
<dbReference type="GO" id="GO:0004252">
    <property type="term" value="F:serine-type endopeptidase activity"/>
    <property type="evidence" value="ECO:0007669"/>
    <property type="project" value="InterPro"/>
</dbReference>
<keyword evidence="11" id="KW-1185">Reference proteome</keyword>
<dbReference type="PRINTS" id="PR00722">
    <property type="entry name" value="CHYMOTRYPSIN"/>
</dbReference>
<evidence type="ECO:0000256" key="2">
    <source>
        <dbReference type="ARBA" id="ARBA00022525"/>
    </source>
</evidence>
<dbReference type="PANTHER" id="PTHR24258">
    <property type="entry name" value="SERINE PROTEASE-RELATED"/>
    <property type="match status" value="1"/>
</dbReference>
<keyword evidence="7" id="KW-0812">Transmembrane</keyword>
<evidence type="ECO:0000259" key="9">
    <source>
        <dbReference type="PROSITE" id="PS50240"/>
    </source>
</evidence>
<sequence length="470" mass="52239">MRLFLLFLLVALASSNTVVYDLNNVIIKDTFTPPTTASSEIWSISTKIPTTLLEKKGDACQCVPNYMCNADDYDAALEASRKLGYRASPCSHFSEICCPTHHILQKQKPQPDSSKVKGCGYRNLEGFGRAFAGTETKFGEFPWIVAVLDSNNTYAGAGVIISPEVVMTVAHIAKRFAPGTFKIRAGEWDTQTVNEIYEHQERKVSETYLHEEFQPKTLKNDISLLRLEQPLKLTDHINAICLPDQDEAFDGYKDCVSNGWGKNLFGREGKYAVILRKVEQNMVPHDECESLMKKTRLGNGFNLHESFVCASENSRDNCKHDGGAALACPIGNNRYKLTGLVAWGIGCGEKDIPAVYTNVSKFRKWNRIMHLFIVGILITLTATNGVVQNANKCNKSDSVPPSTQSLSESHTSVESADSKTTLDKTEVESCGCVPYYMCEITLIDLNRDQNECDSNLDICCPKNRLIGPFQ</sequence>
<dbReference type="InterPro" id="IPR001314">
    <property type="entry name" value="Peptidase_S1A"/>
</dbReference>
<feature type="region of interest" description="Disordered" evidence="6">
    <location>
        <begin position="394"/>
        <end position="420"/>
    </location>
</feature>
<dbReference type="FunFam" id="2.40.10.10:FF:000038">
    <property type="entry name" value="Serine protease"/>
    <property type="match status" value="1"/>
</dbReference>
<dbReference type="PANTHER" id="PTHR24258:SF129">
    <property type="entry name" value="LP15124P-RELATED"/>
    <property type="match status" value="1"/>
</dbReference>
<feature type="compositionally biased region" description="Polar residues" evidence="6">
    <location>
        <begin position="394"/>
        <end position="415"/>
    </location>
</feature>
<dbReference type="InterPro" id="IPR043504">
    <property type="entry name" value="Peptidase_S1_PA_chymotrypsin"/>
</dbReference>
<reference evidence="10 11" key="1">
    <citation type="submission" date="2020-04" db="EMBL/GenBank/DDBJ databases">
        <authorList>
            <person name="Wallbank WR R."/>
            <person name="Pardo Diaz C."/>
            <person name="Kozak K."/>
            <person name="Martin S."/>
            <person name="Jiggins C."/>
            <person name="Moest M."/>
            <person name="Warren A I."/>
            <person name="Byers J.R.P. K."/>
            <person name="Montejo-Kovacevich G."/>
            <person name="Yen C E."/>
        </authorList>
    </citation>
    <scope>NUCLEOTIDE SEQUENCE [LARGE SCALE GENOMIC DNA]</scope>
</reference>
<feature type="domain" description="Peptidase S1" evidence="9">
    <location>
        <begin position="130"/>
        <end position="365"/>
    </location>
</feature>
<evidence type="ECO:0000256" key="5">
    <source>
        <dbReference type="ARBA" id="ARBA00076468"/>
    </source>
</evidence>
<dbReference type="AlphaFoldDB" id="A0A8S1BXR8"/>
<feature type="chain" id="PRO_5035919594" description="Phenoloxidase-activating factor 2" evidence="8">
    <location>
        <begin position="16"/>
        <end position="470"/>
    </location>
</feature>
<dbReference type="InterPro" id="IPR009003">
    <property type="entry name" value="Peptidase_S1_PA"/>
</dbReference>
<evidence type="ECO:0000256" key="6">
    <source>
        <dbReference type="SAM" id="MobiDB-lite"/>
    </source>
</evidence>
<evidence type="ECO:0000256" key="4">
    <source>
        <dbReference type="ARBA" id="ARBA00068096"/>
    </source>
</evidence>
<dbReference type="PROSITE" id="PS50240">
    <property type="entry name" value="TRYPSIN_DOM"/>
    <property type="match status" value="1"/>
</dbReference>
<proteinExistence type="predicted"/>
<gene>
    <name evidence="10" type="ORF">APLA_LOCUS18318</name>
</gene>
<keyword evidence="7" id="KW-0472">Membrane</keyword>
<keyword evidence="8" id="KW-0732">Signal</keyword>
<evidence type="ECO:0000256" key="3">
    <source>
        <dbReference type="ARBA" id="ARBA00023157"/>
    </source>
</evidence>
<dbReference type="InterPro" id="IPR001254">
    <property type="entry name" value="Trypsin_dom"/>
</dbReference>
<evidence type="ECO:0000313" key="10">
    <source>
        <dbReference type="EMBL" id="CAB3262327.1"/>
    </source>
</evidence>
<dbReference type="EMBL" id="CADEBC010000958">
    <property type="protein sequence ID" value="CAB3262327.1"/>
    <property type="molecule type" value="Genomic_DNA"/>
</dbReference>
<name>A0A8S1BXR8_ARCPL</name>
<keyword evidence="3" id="KW-1015">Disulfide bond</keyword>
<keyword evidence="7" id="KW-1133">Transmembrane helix</keyword>
<protein>
    <recommendedName>
        <fullName evidence="4">Phenoloxidase-activating factor 2</fullName>
    </recommendedName>
    <alternativeName>
        <fullName evidence="5">Prophenoloxidase-activating factor II</fullName>
    </alternativeName>
</protein>
<dbReference type="Gene3D" id="2.40.10.10">
    <property type="entry name" value="Trypsin-like serine proteases"/>
    <property type="match status" value="1"/>
</dbReference>
<comment type="caution">
    <text evidence="10">The sequence shown here is derived from an EMBL/GenBank/DDBJ whole genome shotgun (WGS) entry which is preliminary data.</text>
</comment>
<accession>A0A8S1BXR8</accession>
<keyword evidence="2" id="KW-0964">Secreted</keyword>
<dbReference type="GO" id="GO:0006508">
    <property type="term" value="P:proteolysis"/>
    <property type="evidence" value="ECO:0007669"/>
    <property type="project" value="InterPro"/>
</dbReference>
<dbReference type="OrthoDB" id="6261922at2759"/>
<dbReference type="GO" id="GO:0005576">
    <property type="term" value="C:extracellular region"/>
    <property type="evidence" value="ECO:0007669"/>
    <property type="project" value="UniProtKB-SubCell"/>
</dbReference>